<accession>A0A8T8SEX1</accession>
<comment type="caution">
    <text evidence="1">The sequence shown here is derived from an EMBL/GenBank/DDBJ whole genome shotgun (WGS) entry which is preliminary data.</text>
</comment>
<protein>
    <submittedName>
        <fullName evidence="1">Uncharacterized protein</fullName>
    </submittedName>
</protein>
<evidence type="ECO:0000313" key="2">
    <source>
        <dbReference type="Proteomes" id="UP000077671"/>
    </source>
</evidence>
<proteinExistence type="predicted"/>
<dbReference type="EMBL" id="LWDD02002920">
    <property type="protein sequence ID" value="KAE8238707.1"/>
    <property type="molecule type" value="Genomic_DNA"/>
</dbReference>
<organism evidence="1 2">
    <name type="scientific">Tilletia caries</name>
    <name type="common">wheat bunt fungus</name>
    <dbReference type="NCBI Taxonomy" id="13290"/>
    <lineage>
        <taxon>Eukaryota</taxon>
        <taxon>Fungi</taxon>
        <taxon>Dikarya</taxon>
        <taxon>Basidiomycota</taxon>
        <taxon>Ustilaginomycotina</taxon>
        <taxon>Exobasidiomycetes</taxon>
        <taxon>Tilletiales</taxon>
        <taxon>Tilletiaceae</taxon>
        <taxon>Tilletia</taxon>
    </lineage>
</organism>
<dbReference type="AlphaFoldDB" id="A0A8T8SEX1"/>
<reference evidence="1" key="2">
    <citation type="journal article" date="2019" name="IMA Fungus">
        <title>Genome sequencing and comparison of five Tilletia species to identify candidate genes for the detection of regulated species infecting wheat.</title>
        <authorList>
            <person name="Nguyen H.D.T."/>
            <person name="Sultana T."/>
            <person name="Kesanakurti P."/>
            <person name="Hambleton S."/>
        </authorList>
    </citation>
    <scope>NUCLEOTIDE SEQUENCE</scope>
    <source>
        <strain evidence="1">DAOMC 238032</strain>
    </source>
</reference>
<evidence type="ECO:0000313" key="1">
    <source>
        <dbReference type="EMBL" id="KAE8238707.1"/>
    </source>
</evidence>
<reference evidence="1" key="1">
    <citation type="submission" date="2016-04" db="EMBL/GenBank/DDBJ databases">
        <authorList>
            <person name="Nguyen H.D."/>
            <person name="Kesanakurti P."/>
            <person name="Cullis J."/>
            <person name="Levesque C.A."/>
            <person name="Hambleton S."/>
        </authorList>
    </citation>
    <scope>NUCLEOTIDE SEQUENCE</scope>
    <source>
        <strain evidence="1">DAOMC 238032</strain>
    </source>
</reference>
<name>A0A8T8SEX1_9BASI</name>
<gene>
    <name evidence="1" type="ORF">A4X03_0g8792</name>
</gene>
<dbReference type="Proteomes" id="UP000077671">
    <property type="component" value="Unassembled WGS sequence"/>
</dbReference>
<sequence>MAREYIEMPVDFMECWVTSLWALDAIEALMPNRRANRDFLPYVSKLRVLMIKLLGLTSAELTGAIAADIRAGLNRSIGIRLGLPANADNIIAAAEDAAEDAAVSAERVAGE</sequence>